<dbReference type="Proteomes" id="UP001590950">
    <property type="component" value="Unassembled WGS sequence"/>
</dbReference>
<proteinExistence type="predicted"/>
<sequence length="116" mass="13214">MAPVPYFGEEKARLDIMRNTIRGIVSIGRGLWSENLPIEHFAEGYAQWYVYLESAIVEMLKGLGYTIDAGDTGKGGHRYHEAVLELLQDTTNPFHVFLGESEVHKFLKSAKRFRNI</sequence>
<evidence type="ECO:0000313" key="1">
    <source>
        <dbReference type="EMBL" id="KAL2039954.1"/>
    </source>
</evidence>
<reference evidence="1 2" key="1">
    <citation type="submission" date="2024-09" db="EMBL/GenBank/DDBJ databases">
        <title>Rethinking Asexuality: The Enigmatic Case of Functional Sexual Genes in Lepraria (Stereocaulaceae).</title>
        <authorList>
            <person name="Doellman M."/>
            <person name="Sun Y."/>
            <person name="Barcenas-Pena A."/>
            <person name="Lumbsch H.T."/>
            <person name="Grewe F."/>
        </authorList>
    </citation>
    <scope>NUCLEOTIDE SEQUENCE [LARGE SCALE GENOMIC DNA]</scope>
    <source>
        <strain evidence="1 2">Mercado 3170</strain>
    </source>
</reference>
<gene>
    <name evidence="1" type="ORF">N7G274_007357</name>
</gene>
<dbReference type="EMBL" id="JBEFKJ010000023">
    <property type="protein sequence ID" value="KAL2039954.1"/>
    <property type="molecule type" value="Genomic_DNA"/>
</dbReference>
<name>A0ABR4A368_9LECA</name>
<comment type="caution">
    <text evidence="1">The sequence shown here is derived from an EMBL/GenBank/DDBJ whole genome shotgun (WGS) entry which is preliminary data.</text>
</comment>
<evidence type="ECO:0000313" key="2">
    <source>
        <dbReference type="Proteomes" id="UP001590950"/>
    </source>
</evidence>
<organism evidence="1 2">
    <name type="scientific">Stereocaulon virgatum</name>
    <dbReference type="NCBI Taxonomy" id="373712"/>
    <lineage>
        <taxon>Eukaryota</taxon>
        <taxon>Fungi</taxon>
        <taxon>Dikarya</taxon>
        <taxon>Ascomycota</taxon>
        <taxon>Pezizomycotina</taxon>
        <taxon>Lecanoromycetes</taxon>
        <taxon>OSLEUM clade</taxon>
        <taxon>Lecanoromycetidae</taxon>
        <taxon>Lecanorales</taxon>
        <taxon>Lecanorineae</taxon>
        <taxon>Stereocaulaceae</taxon>
        <taxon>Stereocaulon</taxon>
    </lineage>
</organism>
<protein>
    <submittedName>
        <fullName evidence="1">Uncharacterized protein</fullName>
    </submittedName>
</protein>
<accession>A0ABR4A368</accession>
<keyword evidence="2" id="KW-1185">Reference proteome</keyword>